<organism evidence="1 2">
    <name type="scientific">Austropuccinia psidii MF-1</name>
    <dbReference type="NCBI Taxonomy" id="1389203"/>
    <lineage>
        <taxon>Eukaryota</taxon>
        <taxon>Fungi</taxon>
        <taxon>Dikarya</taxon>
        <taxon>Basidiomycota</taxon>
        <taxon>Pucciniomycotina</taxon>
        <taxon>Pucciniomycetes</taxon>
        <taxon>Pucciniales</taxon>
        <taxon>Sphaerophragmiaceae</taxon>
        <taxon>Austropuccinia</taxon>
    </lineage>
</organism>
<evidence type="ECO:0000313" key="2">
    <source>
        <dbReference type="Proteomes" id="UP000765509"/>
    </source>
</evidence>
<dbReference type="OrthoDB" id="420169at2759"/>
<dbReference type="EMBL" id="AVOT02000931">
    <property type="protein sequence ID" value="MBW0465007.1"/>
    <property type="molecule type" value="Genomic_DNA"/>
</dbReference>
<dbReference type="AlphaFoldDB" id="A0A9Q3BGT6"/>
<dbReference type="Proteomes" id="UP000765509">
    <property type="component" value="Unassembled WGS sequence"/>
</dbReference>
<accession>A0A9Q3BGT6</accession>
<proteinExistence type="predicted"/>
<gene>
    <name evidence="1" type="ORF">O181_004722</name>
</gene>
<evidence type="ECO:0000313" key="1">
    <source>
        <dbReference type="EMBL" id="MBW0465007.1"/>
    </source>
</evidence>
<name>A0A9Q3BGT6_9BASI</name>
<protein>
    <submittedName>
        <fullName evidence="1">Uncharacterized protein</fullName>
    </submittedName>
</protein>
<comment type="caution">
    <text evidence="1">The sequence shown here is derived from an EMBL/GenBank/DDBJ whole genome shotgun (WGS) entry which is preliminary data.</text>
</comment>
<keyword evidence="2" id="KW-1185">Reference proteome</keyword>
<reference evidence="1" key="1">
    <citation type="submission" date="2021-03" db="EMBL/GenBank/DDBJ databases">
        <title>Draft genome sequence of rust myrtle Austropuccinia psidii MF-1, a brazilian biotype.</title>
        <authorList>
            <person name="Quecine M.C."/>
            <person name="Pachon D.M.R."/>
            <person name="Bonatelli M.L."/>
            <person name="Correr F.H."/>
            <person name="Franceschini L.M."/>
            <person name="Leite T.F."/>
            <person name="Margarido G.R.A."/>
            <person name="Almeida C.A."/>
            <person name="Ferrarezi J.A."/>
            <person name="Labate C.A."/>
        </authorList>
    </citation>
    <scope>NUCLEOTIDE SEQUENCE</scope>
    <source>
        <strain evidence="1">MF-1</strain>
    </source>
</reference>
<sequence length="111" mass="13163">MFRWKIERKKYRGQYEHHIQRRKRNTNADGLSRWPLDNVTINPAYYPEVFAKVPVNFMEIDSRRNFKLSRWAPGKGTQDTDHIGPEETETHISGISSSELHNEFFNLVNKS</sequence>